<name>A0A381Y2C0_9ZZZZ</name>
<dbReference type="EMBL" id="UINC01017067">
    <property type="protein sequence ID" value="SVA70557.1"/>
    <property type="molecule type" value="Genomic_DNA"/>
</dbReference>
<protein>
    <recommendedName>
        <fullName evidence="1">Glycosyltransferase 2-like domain-containing protein</fullName>
    </recommendedName>
</protein>
<dbReference type="PANTHER" id="PTHR48090:SF7">
    <property type="entry name" value="RFBJ PROTEIN"/>
    <property type="match status" value="1"/>
</dbReference>
<dbReference type="SUPFAM" id="SSF53448">
    <property type="entry name" value="Nucleotide-diphospho-sugar transferases"/>
    <property type="match status" value="1"/>
</dbReference>
<accession>A0A381Y2C0</accession>
<reference evidence="2" key="1">
    <citation type="submission" date="2018-05" db="EMBL/GenBank/DDBJ databases">
        <authorList>
            <person name="Lanie J.A."/>
            <person name="Ng W.-L."/>
            <person name="Kazmierczak K.M."/>
            <person name="Andrzejewski T.M."/>
            <person name="Davidsen T.M."/>
            <person name="Wayne K.J."/>
            <person name="Tettelin H."/>
            <person name="Glass J.I."/>
            <person name="Rusch D."/>
            <person name="Podicherti R."/>
            <person name="Tsui H.-C.T."/>
            <person name="Winkler M.E."/>
        </authorList>
    </citation>
    <scope>NUCLEOTIDE SEQUENCE</scope>
</reference>
<dbReference type="CDD" id="cd04179">
    <property type="entry name" value="DPM_DPG-synthase_like"/>
    <property type="match status" value="1"/>
</dbReference>
<evidence type="ECO:0000259" key="1">
    <source>
        <dbReference type="Pfam" id="PF00535"/>
    </source>
</evidence>
<dbReference type="InterPro" id="IPR050256">
    <property type="entry name" value="Glycosyltransferase_2"/>
</dbReference>
<feature type="domain" description="Glycosyltransferase 2-like" evidence="1">
    <location>
        <begin position="10"/>
        <end position="164"/>
    </location>
</feature>
<dbReference type="AlphaFoldDB" id="A0A381Y2C0"/>
<dbReference type="InterPro" id="IPR001173">
    <property type="entry name" value="Glyco_trans_2-like"/>
</dbReference>
<dbReference type="PANTHER" id="PTHR48090">
    <property type="entry name" value="UNDECAPRENYL-PHOSPHATE 4-DEOXY-4-FORMAMIDO-L-ARABINOSE TRANSFERASE-RELATED"/>
    <property type="match status" value="1"/>
</dbReference>
<dbReference type="Pfam" id="PF00535">
    <property type="entry name" value="Glycos_transf_2"/>
    <property type="match status" value="1"/>
</dbReference>
<proteinExistence type="predicted"/>
<gene>
    <name evidence="2" type="ORF">METZ01_LOCUS123411</name>
</gene>
<evidence type="ECO:0000313" key="2">
    <source>
        <dbReference type="EMBL" id="SVA70557.1"/>
    </source>
</evidence>
<dbReference type="Gene3D" id="3.90.550.10">
    <property type="entry name" value="Spore Coat Polysaccharide Biosynthesis Protein SpsA, Chain A"/>
    <property type="match status" value="1"/>
</dbReference>
<dbReference type="InterPro" id="IPR029044">
    <property type="entry name" value="Nucleotide-diphossugar_trans"/>
</dbReference>
<sequence>MKPTESRNITVIIPVLNEEESIGLVLEAIPDGLASRVIVVDNGSTDRTGEVARVLGATVVTEPKRGYGAACLRGVEEAKRSPSDIIVFLDGDFSDHPEEMPTLIKPILEDGYDMVIGSRMIGELEPGALPIQSVIGNFIVPKIIRVLYGAHYTDLGPFRAIRFDRLIDLEMQDRNFGWTVEMQIKAAKWKYRTIDIPVSYRHRIGVSKITGTFSGAMKAGFKILWITFSHVFRARNQRK</sequence>
<organism evidence="2">
    <name type="scientific">marine metagenome</name>
    <dbReference type="NCBI Taxonomy" id="408172"/>
    <lineage>
        <taxon>unclassified sequences</taxon>
        <taxon>metagenomes</taxon>
        <taxon>ecological metagenomes</taxon>
    </lineage>
</organism>